<evidence type="ECO:0000259" key="1">
    <source>
        <dbReference type="Pfam" id="PF13392"/>
    </source>
</evidence>
<evidence type="ECO:0000313" key="3">
    <source>
        <dbReference type="Proteomes" id="UP000182063"/>
    </source>
</evidence>
<dbReference type="Pfam" id="PF13392">
    <property type="entry name" value="HNH_3"/>
    <property type="match status" value="1"/>
</dbReference>
<dbReference type="STRING" id="1921510.BSL82_09360"/>
<dbReference type="InterPro" id="IPR044925">
    <property type="entry name" value="His-Me_finger_sf"/>
</dbReference>
<dbReference type="GO" id="GO:0004519">
    <property type="term" value="F:endonuclease activity"/>
    <property type="evidence" value="ECO:0007669"/>
    <property type="project" value="InterPro"/>
</dbReference>
<evidence type="ECO:0000313" key="2">
    <source>
        <dbReference type="EMBL" id="API59487.1"/>
    </source>
</evidence>
<accession>A0A1L3ZV48</accession>
<dbReference type="InterPro" id="IPR044930">
    <property type="entry name" value="Homing_endonuclease_His-Me"/>
</dbReference>
<dbReference type="Gene3D" id="3.90.75.10">
    <property type="entry name" value="Homing Intron 3 (I-ppo) Encoded Endonuclease, Chain A"/>
    <property type="match status" value="1"/>
</dbReference>
<keyword evidence="3" id="KW-1185">Reference proteome</keyword>
<sequence length="197" mass="22222">MAERVYKPFYHHLESPNAEAIKVRFWEKVEIGSPEDCWRWTAKANSKGYGFFKIASYHQVAAHRLSWAIHNRRDPGDLLTLHNCDNPQCVNPVHLRLGTDLDNMEDKMSRGRHRNGDRKGAKNGANKLDLATLAQVIAGFQIGLSNTEIANRLGVSHATISLIRLGKSWTEDSAKLGWKPKPKFKRAVSRPSGERGI</sequence>
<proteinExistence type="predicted"/>
<dbReference type="OrthoDB" id="7728307at2"/>
<dbReference type="RefSeq" id="WP_072597094.1">
    <property type="nucleotide sequence ID" value="NZ_CP018221.1"/>
</dbReference>
<dbReference type="EMBL" id="CP018221">
    <property type="protein sequence ID" value="API59487.1"/>
    <property type="molecule type" value="Genomic_DNA"/>
</dbReference>
<dbReference type="InterPro" id="IPR003615">
    <property type="entry name" value="HNH_nuc"/>
</dbReference>
<feature type="domain" description="HNH nuclease" evidence="1">
    <location>
        <begin position="61"/>
        <end position="104"/>
    </location>
</feature>
<dbReference type="Proteomes" id="UP000182063">
    <property type="component" value="Chromosome"/>
</dbReference>
<gene>
    <name evidence="2" type="ORF">BSL82_09360</name>
</gene>
<organism evidence="2 3">
    <name type="scientific">Tardibacter chloracetimidivorans</name>
    <dbReference type="NCBI Taxonomy" id="1921510"/>
    <lineage>
        <taxon>Bacteria</taxon>
        <taxon>Pseudomonadati</taxon>
        <taxon>Pseudomonadota</taxon>
        <taxon>Alphaproteobacteria</taxon>
        <taxon>Sphingomonadales</taxon>
        <taxon>Sphingomonadaceae</taxon>
        <taxon>Tardibacter</taxon>
    </lineage>
</organism>
<protein>
    <recommendedName>
        <fullName evidence="1">HNH nuclease domain-containing protein</fullName>
    </recommendedName>
</protein>
<dbReference type="KEGG" id="sphj:BSL82_09360"/>
<dbReference type="AlphaFoldDB" id="A0A1L3ZV48"/>
<reference evidence="3" key="1">
    <citation type="submission" date="2016-11" db="EMBL/GenBank/DDBJ databases">
        <title>Complete Genome Sequence of alachlor-degrading Sphingomonas sp. strain JJ-A5.</title>
        <authorList>
            <person name="Lee H."/>
            <person name="Ka J.-O."/>
        </authorList>
    </citation>
    <scope>NUCLEOTIDE SEQUENCE [LARGE SCALE GENOMIC DNA]</scope>
    <source>
        <strain evidence="3">JJ-A5</strain>
    </source>
</reference>
<dbReference type="SUPFAM" id="SSF54060">
    <property type="entry name" value="His-Me finger endonucleases"/>
    <property type="match status" value="1"/>
</dbReference>
<name>A0A1L3ZV48_9SPHN</name>